<dbReference type="InterPro" id="IPR009057">
    <property type="entry name" value="Homeodomain-like_sf"/>
</dbReference>
<keyword evidence="7" id="KW-1185">Reference proteome</keyword>
<feature type="DNA-binding region" description="H-T-H motif" evidence="4">
    <location>
        <begin position="61"/>
        <end position="80"/>
    </location>
</feature>
<proteinExistence type="predicted"/>
<accession>A0ABN2ASM7</accession>
<dbReference type="SUPFAM" id="SSF48498">
    <property type="entry name" value="Tetracyclin repressor-like, C-terminal domain"/>
    <property type="match status" value="1"/>
</dbReference>
<dbReference type="PRINTS" id="PR00455">
    <property type="entry name" value="HTHTETR"/>
</dbReference>
<keyword evidence="2 4" id="KW-0238">DNA-binding</keyword>
<dbReference type="PANTHER" id="PTHR47506">
    <property type="entry name" value="TRANSCRIPTIONAL REGULATORY PROTEIN"/>
    <property type="match status" value="1"/>
</dbReference>
<keyword evidence="3" id="KW-0804">Transcription</keyword>
<name>A0ABN2ASM7_9ACTN</name>
<gene>
    <name evidence="6" type="ORF">GCM10009741_28190</name>
</gene>
<evidence type="ECO:0000259" key="5">
    <source>
        <dbReference type="PROSITE" id="PS50977"/>
    </source>
</evidence>
<dbReference type="Proteomes" id="UP001500363">
    <property type="component" value="Unassembled WGS sequence"/>
</dbReference>
<dbReference type="SUPFAM" id="SSF46689">
    <property type="entry name" value="Homeodomain-like"/>
    <property type="match status" value="1"/>
</dbReference>
<evidence type="ECO:0000313" key="6">
    <source>
        <dbReference type="EMBL" id="GAA1525043.1"/>
    </source>
</evidence>
<protein>
    <submittedName>
        <fullName evidence="6">TetR/AcrR family transcriptional regulator</fullName>
    </submittedName>
</protein>
<dbReference type="EMBL" id="BAAANC010000002">
    <property type="protein sequence ID" value="GAA1525043.1"/>
    <property type="molecule type" value="Genomic_DNA"/>
</dbReference>
<evidence type="ECO:0000256" key="2">
    <source>
        <dbReference type="ARBA" id="ARBA00023125"/>
    </source>
</evidence>
<dbReference type="Gene3D" id="1.10.357.10">
    <property type="entry name" value="Tetracycline Repressor, domain 2"/>
    <property type="match status" value="1"/>
</dbReference>
<dbReference type="InterPro" id="IPR001647">
    <property type="entry name" value="HTH_TetR"/>
</dbReference>
<organism evidence="6 7">
    <name type="scientific">Kribbella lupini</name>
    <dbReference type="NCBI Taxonomy" id="291602"/>
    <lineage>
        <taxon>Bacteria</taxon>
        <taxon>Bacillati</taxon>
        <taxon>Actinomycetota</taxon>
        <taxon>Actinomycetes</taxon>
        <taxon>Propionibacteriales</taxon>
        <taxon>Kribbellaceae</taxon>
        <taxon>Kribbella</taxon>
    </lineage>
</organism>
<evidence type="ECO:0000313" key="7">
    <source>
        <dbReference type="Proteomes" id="UP001500363"/>
    </source>
</evidence>
<keyword evidence="1" id="KW-0805">Transcription regulation</keyword>
<evidence type="ECO:0000256" key="4">
    <source>
        <dbReference type="PROSITE-ProRule" id="PRU00335"/>
    </source>
</evidence>
<dbReference type="Pfam" id="PF21993">
    <property type="entry name" value="TetR_C_13_2"/>
    <property type="match status" value="1"/>
</dbReference>
<comment type="caution">
    <text evidence="6">The sequence shown here is derived from an EMBL/GenBank/DDBJ whole genome shotgun (WGS) entry which is preliminary data.</text>
</comment>
<dbReference type="PROSITE" id="PS50977">
    <property type="entry name" value="HTH_TETR_2"/>
    <property type="match status" value="1"/>
</dbReference>
<feature type="domain" description="HTH tetR-type" evidence="5">
    <location>
        <begin position="38"/>
        <end position="98"/>
    </location>
</feature>
<dbReference type="InterPro" id="IPR054156">
    <property type="entry name" value="YxaF_TetR_C"/>
</dbReference>
<dbReference type="InterPro" id="IPR036271">
    <property type="entry name" value="Tet_transcr_reg_TetR-rel_C_sf"/>
</dbReference>
<sequence length="229" mass="24629">MLSLSLVGVVAPILRIQNWSINSKIGRLDRVTLTRKGQATRERIVAAASRLMLDQGVARTTVEDIQGAAAVSPSQLYHYFPGKNALVLAVIEYQTGQVLDAQCQGLDTLDNFDALGNWRDLMVGILTATQCAGGCPLGSLASDLSESDPVARVQLANAFQMWESLIQDGLTRMQDRGELSRSADTAQLAVAMLAAVQGGLLLSQVRRSPDPLIKSVDTMIDHLRTLAVS</sequence>
<reference evidence="6 7" key="1">
    <citation type="journal article" date="2019" name="Int. J. Syst. Evol. Microbiol.">
        <title>The Global Catalogue of Microorganisms (GCM) 10K type strain sequencing project: providing services to taxonomists for standard genome sequencing and annotation.</title>
        <authorList>
            <consortium name="The Broad Institute Genomics Platform"/>
            <consortium name="The Broad Institute Genome Sequencing Center for Infectious Disease"/>
            <person name="Wu L."/>
            <person name="Ma J."/>
        </authorList>
    </citation>
    <scope>NUCLEOTIDE SEQUENCE [LARGE SCALE GENOMIC DNA]</scope>
    <source>
        <strain evidence="6 7">JCM 14303</strain>
    </source>
</reference>
<evidence type="ECO:0000256" key="1">
    <source>
        <dbReference type="ARBA" id="ARBA00023015"/>
    </source>
</evidence>
<dbReference type="PANTHER" id="PTHR47506:SF3">
    <property type="entry name" value="HTH-TYPE TRANSCRIPTIONAL REGULATOR LMRA"/>
    <property type="match status" value="1"/>
</dbReference>
<dbReference type="Pfam" id="PF00440">
    <property type="entry name" value="TetR_N"/>
    <property type="match status" value="1"/>
</dbReference>
<evidence type="ECO:0000256" key="3">
    <source>
        <dbReference type="ARBA" id="ARBA00023163"/>
    </source>
</evidence>